<evidence type="ECO:0000256" key="4">
    <source>
        <dbReference type="ARBA" id="ARBA00022842"/>
    </source>
</evidence>
<dbReference type="InterPro" id="IPR044897">
    <property type="entry name" value="INPP1_dom_1"/>
</dbReference>
<comment type="catalytic activity">
    <reaction evidence="6">
        <text>1D-myo-inositol 1,4-bisphosphate + H2O = 1D-myo-inositol 4-phosphate + phosphate</text>
        <dbReference type="Rhea" id="RHEA:15553"/>
        <dbReference type="ChEBI" id="CHEBI:15377"/>
        <dbReference type="ChEBI" id="CHEBI:43474"/>
        <dbReference type="ChEBI" id="CHEBI:58282"/>
        <dbReference type="ChEBI" id="CHEBI:58469"/>
        <dbReference type="EC" id="3.1.3.57"/>
    </reaction>
    <physiologicalReaction direction="left-to-right" evidence="6">
        <dbReference type="Rhea" id="RHEA:15554"/>
    </physiologicalReaction>
</comment>
<dbReference type="SUPFAM" id="SSF56655">
    <property type="entry name" value="Carbohydrate phosphatase"/>
    <property type="match status" value="1"/>
</dbReference>
<dbReference type="InterPro" id="IPR000760">
    <property type="entry name" value="Inositol_monophosphatase-like"/>
</dbReference>
<proteinExistence type="inferred from homology"/>
<organism evidence="8 9">
    <name type="scientific">Saccoglossus kowalevskii</name>
    <name type="common">Acorn worm</name>
    <dbReference type="NCBI Taxonomy" id="10224"/>
    <lineage>
        <taxon>Eukaryota</taxon>
        <taxon>Metazoa</taxon>
        <taxon>Hemichordata</taxon>
        <taxon>Enteropneusta</taxon>
        <taxon>Harrimaniidae</taxon>
        <taxon>Saccoglossus</taxon>
    </lineage>
</organism>
<evidence type="ECO:0000256" key="3">
    <source>
        <dbReference type="ARBA" id="ARBA00022723"/>
    </source>
</evidence>
<dbReference type="InterPro" id="IPR050725">
    <property type="entry name" value="CysQ/Inositol_MonoPase"/>
</dbReference>
<keyword evidence="3" id="KW-0479">Metal-binding</keyword>
<protein>
    <recommendedName>
        <fullName evidence="7">inositol-1,4-bisphosphate 1-phosphatase</fullName>
        <ecNumber evidence="7">3.1.3.57</ecNumber>
    </recommendedName>
</protein>
<evidence type="ECO:0000256" key="2">
    <source>
        <dbReference type="ARBA" id="ARBA00022671"/>
    </source>
</evidence>
<dbReference type="InterPro" id="IPR020550">
    <property type="entry name" value="Inositol_monophosphatase_CS"/>
</dbReference>
<dbReference type="Proteomes" id="UP000694865">
    <property type="component" value="Unplaced"/>
</dbReference>
<gene>
    <name evidence="9" type="primary">LOC100373112</name>
</gene>
<evidence type="ECO:0000313" key="9">
    <source>
        <dbReference type="RefSeq" id="XP_002733886.1"/>
    </source>
</evidence>
<dbReference type="EC" id="3.1.3.57" evidence="7"/>
<dbReference type="PROSITE" id="PS00629">
    <property type="entry name" value="IMP_1"/>
    <property type="match status" value="1"/>
</dbReference>
<keyword evidence="8" id="KW-1185">Reference proteome</keyword>
<dbReference type="GeneID" id="100373112"/>
<comment type="similarity">
    <text evidence="1">Belongs to the inositol monophosphatase superfamily.</text>
</comment>
<dbReference type="Gene3D" id="4.10.460.10">
    <property type="entry name" value="Inositol Polyphosphate 1-phosphatase, domain 1"/>
    <property type="match status" value="1"/>
</dbReference>
<keyword evidence="4" id="KW-0460">Magnesium</keyword>
<evidence type="ECO:0000256" key="6">
    <source>
        <dbReference type="ARBA" id="ARBA00044478"/>
    </source>
</evidence>
<evidence type="ECO:0000256" key="1">
    <source>
        <dbReference type="ARBA" id="ARBA00009759"/>
    </source>
</evidence>
<sequence>MADFLRSLVAVSEKSANLARAIRSEQTLFELLVEEKTGEAKNKRFIQDFKTLADVLIQEMVRHEIGTKFPSMRDHIYGEEDNTFTNTLGETITVGVKATKEETSTLLSIALDGNTAAADILASVIHEDIQHVEDEKVQSCNLDIEVSSLAVWIDPIDSTAEYIKGVSDAVDVNGIYAEGLQCVTVLIGVYDMTTGLPVIGVINQPFQFYDSTTLKWRGRYVWGVAYNGVQRNSYPDTHAKHNKRLNLLTVLSPSEKQPVKSAVVSLPNGTIQYGSGAGYKALCVTDKFADLYILNRNTTFKWDCCAPHAVIRSMGGGMLDLKKAMKLSANDPLSNSDILYHKPDVLEWTPGQKWSNSGGVLVYWSEDTARKAISALVRHLKSS</sequence>
<dbReference type="Gene3D" id="3.40.190.80">
    <property type="match status" value="1"/>
</dbReference>
<dbReference type="Gene3D" id="3.30.540.10">
    <property type="entry name" value="Fructose-1,6-Bisphosphatase, subunit A, domain 1"/>
    <property type="match status" value="1"/>
</dbReference>
<reference evidence="9" key="1">
    <citation type="submission" date="2025-08" db="UniProtKB">
        <authorList>
            <consortium name="RefSeq"/>
        </authorList>
    </citation>
    <scope>IDENTIFICATION</scope>
    <source>
        <tissue evidence="9">Testes</tissue>
    </source>
</reference>
<dbReference type="PROSITE" id="PS00630">
    <property type="entry name" value="IMP_2"/>
    <property type="match status" value="1"/>
</dbReference>
<comment type="catalytic activity">
    <reaction evidence="5">
        <text>1D-myo-inositol 1,3,4-trisphosphate + H2O = 1D-myo-inositol 3,4-bisphosphate + phosphate</text>
        <dbReference type="Rhea" id="RHEA:70319"/>
        <dbReference type="ChEBI" id="CHEBI:15377"/>
        <dbReference type="ChEBI" id="CHEBI:43474"/>
        <dbReference type="ChEBI" id="CHEBI:58414"/>
        <dbReference type="ChEBI" id="CHEBI:83241"/>
    </reaction>
    <physiologicalReaction direction="left-to-right" evidence="5">
        <dbReference type="Rhea" id="RHEA:70320"/>
    </physiologicalReaction>
</comment>
<accession>A0ABM0GNJ4</accession>
<evidence type="ECO:0000256" key="7">
    <source>
        <dbReference type="ARBA" id="ARBA00044519"/>
    </source>
</evidence>
<dbReference type="Pfam" id="PF00459">
    <property type="entry name" value="Inositol_P"/>
    <property type="match status" value="1"/>
</dbReference>
<name>A0ABM0GNJ4_SACKO</name>
<dbReference type="PANTHER" id="PTHR43028">
    <property type="entry name" value="3'(2'),5'-BISPHOSPHATE NUCLEOTIDASE 1"/>
    <property type="match status" value="1"/>
</dbReference>
<dbReference type="InterPro" id="IPR020583">
    <property type="entry name" value="Inositol_monoP_metal-BS"/>
</dbReference>
<dbReference type="PANTHER" id="PTHR43028:SF3">
    <property type="entry name" value="INOSITOL POLYPHOSPHATE 1-PHOSPHATASE"/>
    <property type="match status" value="1"/>
</dbReference>
<dbReference type="RefSeq" id="XP_002733886.1">
    <property type="nucleotide sequence ID" value="XM_002733840.1"/>
</dbReference>
<evidence type="ECO:0000313" key="8">
    <source>
        <dbReference type="Proteomes" id="UP000694865"/>
    </source>
</evidence>
<keyword evidence="2" id="KW-0452">Lithium</keyword>
<evidence type="ECO:0000256" key="5">
    <source>
        <dbReference type="ARBA" id="ARBA00044465"/>
    </source>
</evidence>